<dbReference type="EMBL" id="DF847744">
    <property type="protein sequence ID" value="GAT52391.1"/>
    <property type="molecule type" value="Genomic_DNA"/>
</dbReference>
<feature type="region of interest" description="Disordered" evidence="1">
    <location>
        <begin position="57"/>
        <end position="149"/>
    </location>
</feature>
<feature type="compositionally biased region" description="Pro residues" evidence="1">
    <location>
        <begin position="281"/>
        <end position="300"/>
    </location>
</feature>
<feature type="compositionally biased region" description="Low complexity" evidence="1">
    <location>
        <begin position="57"/>
        <end position="119"/>
    </location>
</feature>
<keyword evidence="3" id="KW-0732">Signal</keyword>
<keyword evidence="2" id="KW-0812">Transmembrane</keyword>
<protein>
    <submittedName>
        <fullName evidence="4">Uncharacterized protein</fullName>
    </submittedName>
</protein>
<name>A0ABQ0LR36_MYCCL</name>
<evidence type="ECO:0000313" key="4">
    <source>
        <dbReference type="EMBL" id="GAT52391.1"/>
    </source>
</evidence>
<keyword evidence="2" id="KW-1133">Transmembrane helix</keyword>
<organism evidence="4 5">
    <name type="scientific">Mycena chlorophos</name>
    <name type="common">Agaric fungus</name>
    <name type="synonym">Agaricus chlorophos</name>
    <dbReference type="NCBI Taxonomy" id="658473"/>
    <lineage>
        <taxon>Eukaryota</taxon>
        <taxon>Fungi</taxon>
        <taxon>Dikarya</taxon>
        <taxon>Basidiomycota</taxon>
        <taxon>Agaricomycotina</taxon>
        <taxon>Agaricomycetes</taxon>
        <taxon>Agaricomycetidae</taxon>
        <taxon>Agaricales</taxon>
        <taxon>Marasmiineae</taxon>
        <taxon>Mycenaceae</taxon>
        <taxon>Mycena</taxon>
    </lineage>
</organism>
<evidence type="ECO:0000256" key="1">
    <source>
        <dbReference type="SAM" id="MobiDB-lite"/>
    </source>
</evidence>
<sequence>MRVSRFCIGLLSGWLCKVRATAILVSARRELEEEFERRQTFAATTYVVLTRTVEVPPRPAAPVSSSTTLPSTSSRLTDTTTTPAATSTVFSSIARPSSTQTSASSSLPTSFSPSLSSQPHAQPNTFQPTLASPSPWPSAPSGRPDPSRSAQSTLVLPIALGAAFGLLLFGALIAGWRYRWRRRQWAFPFRDVGNTNTNTNTNRNTNAWRRLAFRFHQRHRRPAGVSRSEAVDILSSELVSPTVTTTSPATPVAAAVVASRTKKVPGSSPQTNSTNTHTGPNPGPSAPAGPAPTTPGPTRPPSYQSHAVPLVPRRGAVPKP</sequence>
<accession>A0ABQ0LR36</accession>
<gene>
    <name evidence="4" type="ORF">MCHLO_09445</name>
</gene>
<keyword evidence="5" id="KW-1185">Reference proteome</keyword>
<evidence type="ECO:0000313" key="5">
    <source>
        <dbReference type="Proteomes" id="UP000815677"/>
    </source>
</evidence>
<feature type="compositionally biased region" description="Polar residues" evidence="1">
    <location>
        <begin position="120"/>
        <end position="130"/>
    </location>
</feature>
<feature type="chain" id="PRO_5046461223" evidence="3">
    <location>
        <begin position="21"/>
        <end position="320"/>
    </location>
</feature>
<evidence type="ECO:0000256" key="3">
    <source>
        <dbReference type="SAM" id="SignalP"/>
    </source>
</evidence>
<keyword evidence="2" id="KW-0472">Membrane</keyword>
<proteinExistence type="predicted"/>
<dbReference type="Proteomes" id="UP000815677">
    <property type="component" value="Unassembled WGS sequence"/>
</dbReference>
<feature type="region of interest" description="Disordered" evidence="1">
    <location>
        <begin position="260"/>
        <end position="320"/>
    </location>
</feature>
<feature type="transmembrane region" description="Helical" evidence="2">
    <location>
        <begin position="154"/>
        <end position="176"/>
    </location>
</feature>
<feature type="signal peptide" evidence="3">
    <location>
        <begin position="1"/>
        <end position="20"/>
    </location>
</feature>
<feature type="compositionally biased region" description="Polar residues" evidence="1">
    <location>
        <begin position="267"/>
        <end position="277"/>
    </location>
</feature>
<reference evidence="4" key="1">
    <citation type="submission" date="2014-09" db="EMBL/GenBank/DDBJ databases">
        <title>Genome sequence of the luminous mushroom Mycena chlorophos for searching fungal bioluminescence genes.</title>
        <authorList>
            <person name="Tanaka Y."/>
            <person name="Kasuga D."/>
            <person name="Oba Y."/>
            <person name="Hase S."/>
            <person name="Sato K."/>
            <person name="Oba Y."/>
            <person name="Sakakibara Y."/>
        </authorList>
    </citation>
    <scope>NUCLEOTIDE SEQUENCE</scope>
</reference>
<evidence type="ECO:0000256" key="2">
    <source>
        <dbReference type="SAM" id="Phobius"/>
    </source>
</evidence>